<evidence type="ECO:0000256" key="1">
    <source>
        <dbReference type="ARBA" id="ARBA00004141"/>
    </source>
</evidence>
<organism evidence="9 10">
    <name type="scientific">Meloidogyne incognita</name>
    <name type="common">Southern root-knot nematode worm</name>
    <name type="synonym">Oxyuris incognita</name>
    <dbReference type="NCBI Taxonomy" id="6306"/>
    <lineage>
        <taxon>Eukaryota</taxon>
        <taxon>Metazoa</taxon>
        <taxon>Ecdysozoa</taxon>
        <taxon>Nematoda</taxon>
        <taxon>Chromadorea</taxon>
        <taxon>Rhabditida</taxon>
        <taxon>Tylenchina</taxon>
        <taxon>Tylenchomorpha</taxon>
        <taxon>Tylenchoidea</taxon>
        <taxon>Meloidogynidae</taxon>
        <taxon>Meloidogyninae</taxon>
        <taxon>Meloidogyne</taxon>
        <taxon>Meloidogyne incognita group</taxon>
    </lineage>
</organism>
<evidence type="ECO:0000256" key="3">
    <source>
        <dbReference type="ARBA" id="ARBA00022989"/>
    </source>
</evidence>
<dbReference type="Proteomes" id="UP000887563">
    <property type="component" value="Unplaced"/>
</dbReference>
<evidence type="ECO:0000256" key="5">
    <source>
        <dbReference type="ARBA" id="ARBA00023180"/>
    </source>
</evidence>
<keyword evidence="2 7" id="KW-0812">Transmembrane</keyword>
<reference evidence="10" key="1">
    <citation type="submission" date="2022-11" db="UniProtKB">
        <authorList>
            <consortium name="WormBaseParasite"/>
        </authorList>
    </citation>
    <scope>IDENTIFICATION</scope>
</reference>
<keyword evidence="4 7" id="KW-0472">Membrane</keyword>
<keyword evidence="9" id="KW-1185">Reference proteome</keyword>
<sequence>MPVIQYPENIQTFSTTVGLLYIFNLIVGTGALTLPRAFQSAGYLLSLILLLICKFTSYISATFVIEALAIANYLLNKPFK</sequence>
<dbReference type="InterPro" id="IPR013057">
    <property type="entry name" value="AA_transpt_TM"/>
</dbReference>
<dbReference type="AlphaFoldDB" id="A0A914LWL2"/>
<dbReference type="WBParaSite" id="Minc3s00974g19465">
    <property type="protein sequence ID" value="Minc3s00974g19465"/>
    <property type="gene ID" value="Minc3s00974g19465"/>
</dbReference>
<protein>
    <submittedName>
        <fullName evidence="10">Amino acid transporter transmembrane domain-containing protein</fullName>
    </submittedName>
</protein>
<comment type="subcellular location">
    <subcellularLocation>
        <location evidence="1">Membrane</location>
        <topology evidence="1">Multi-pass membrane protein</topology>
    </subcellularLocation>
</comment>
<feature type="transmembrane region" description="Helical" evidence="7">
    <location>
        <begin position="12"/>
        <end position="32"/>
    </location>
</feature>
<evidence type="ECO:0000256" key="4">
    <source>
        <dbReference type="ARBA" id="ARBA00023136"/>
    </source>
</evidence>
<keyword evidence="3 7" id="KW-1133">Transmembrane helix</keyword>
<evidence type="ECO:0000256" key="6">
    <source>
        <dbReference type="ARBA" id="ARBA00038166"/>
    </source>
</evidence>
<proteinExistence type="inferred from homology"/>
<accession>A0A914LWL2</accession>
<dbReference type="PANTHER" id="PTHR16189">
    <property type="entry name" value="TRANSMEMBRANE PROTEIN 104-RELATED"/>
    <property type="match status" value="1"/>
</dbReference>
<evidence type="ECO:0000313" key="10">
    <source>
        <dbReference type="WBParaSite" id="Minc3s00974g19465"/>
    </source>
</evidence>
<keyword evidence="5" id="KW-0325">Glycoprotein</keyword>
<feature type="domain" description="Amino acid transporter transmembrane" evidence="8">
    <location>
        <begin position="13"/>
        <end position="69"/>
    </location>
</feature>
<dbReference type="GO" id="GO:0016020">
    <property type="term" value="C:membrane"/>
    <property type="evidence" value="ECO:0007669"/>
    <property type="project" value="UniProtKB-SubCell"/>
</dbReference>
<dbReference type="Pfam" id="PF01490">
    <property type="entry name" value="Aa_trans"/>
    <property type="match status" value="1"/>
</dbReference>
<dbReference type="PANTHER" id="PTHR16189:SF0">
    <property type="entry name" value="TRANSMEMBRANE PROTEIN 104"/>
    <property type="match status" value="1"/>
</dbReference>
<evidence type="ECO:0000313" key="9">
    <source>
        <dbReference type="Proteomes" id="UP000887563"/>
    </source>
</evidence>
<evidence type="ECO:0000256" key="2">
    <source>
        <dbReference type="ARBA" id="ARBA00022692"/>
    </source>
</evidence>
<feature type="transmembrane region" description="Helical" evidence="7">
    <location>
        <begin position="44"/>
        <end position="75"/>
    </location>
</feature>
<comment type="similarity">
    <text evidence="6">Belongs to the TMEM104 family.</text>
</comment>
<evidence type="ECO:0000256" key="7">
    <source>
        <dbReference type="SAM" id="Phobius"/>
    </source>
</evidence>
<evidence type="ECO:0000259" key="8">
    <source>
        <dbReference type="Pfam" id="PF01490"/>
    </source>
</evidence>
<name>A0A914LWL2_MELIC</name>